<dbReference type="Proteomes" id="UP001190640">
    <property type="component" value="Chromosome 15"/>
</dbReference>
<keyword evidence="4" id="KW-0393">Immunoglobulin domain</keyword>
<proteinExistence type="inferred from homology"/>
<dbReference type="GO" id="GO:0007157">
    <property type="term" value="P:heterophilic cell-cell adhesion via plasma membrane cell adhesion molecules"/>
    <property type="evidence" value="ECO:0007669"/>
    <property type="project" value="TreeGrafter"/>
</dbReference>
<evidence type="ECO:0000256" key="2">
    <source>
        <dbReference type="ARBA" id="ARBA00023157"/>
    </source>
</evidence>
<evidence type="ECO:0000256" key="5">
    <source>
        <dbReference type="ARBA" id="ARBA00038222"/>
    </source>
</evidence>
<feature type="region of interest" description="Disordered" evidence="6">
    <location>
        <begin position="1"/>
        <end position="31"/>
    </location>
</feature>
<feature type="region of interest" description="Disordered" evidence="6">
    <location>
        <begin position="294"/>
        <end position="316"/>
    </location>
</feature>
<dbReference type="KEGG" id="emc:129342862"/>
<dbReference type="GO" id="GO:0009986">
    <property type="term" value="C:cell surface"/>
    <property type="evidence" value="ECO:0007669"/>
    <property type="project" value="TreeGrafter"/>
</dbReference>
<dbReference type="InterPro" id="IPR003598">
    <property type="entry name" value="Ig_sub2"/>
</dbReference>
<dbReference type="InterPro" id="IPR007110">
    <property type="entry name" value="Ig-like_dom"/>
</dbReference>
<keyword evidence="2" id="KW-1015">Disulfide bond</keyword>
<evidence type="ECO:0000259" key="8">
    <source>
        <dbReference type="PROSITE" id="PS50835"/>
    </source>
</evidence>
<keyword evidence="3" id="KW-0325">Glycoprotein</keyword>
<evidence type="ECO:0000256" key="4">
    <source>
        <dbReference type="ARBA" id="ARBA00023319"/>
    </source>
</evidence>
<comment type="similarity">
    <text evidence="5">Belongs to the immunoglobulin superfamily. CEA family.</text>
</comment>
<accession>A0AA97KGH6</accession>
<keyword evidence="7" id="KW-1133">Transmembrane helix</keyword>
<dbReference type="Gene3D" id="2.60.40.10">
    <property type="entry name" value="Immunoglobulins"/>
    <property type="match status" value="2"/>
</dbReference>
<feature type="transmembrane region" description="Helical" evidence="7">
    <location>
        <begin position="251"/>
        <end position="274"/>
    </location>
</feature>
<dbReference type="RefSeq" id="XP_054854786.1">
    <property type="nucleotide sequence ID" value="XM_054998811.1"/>
</dbReference>
<keyword evidence="7" id="KW-0472">Membrane</keyword>
<dbReference type="SMART" id="SM00408">
    <property type="entry name" value="IGc2"/>
    <property type="match status" value="2"/>
</dbReference>
<dbReference type="InterPro" id="IPR036179">
    <property type="entry name" value="Ig-like_dom_sf"/>
</dbReference>
<evidence type="ECO:0000313" key="9">
    <source>
        <dbReference type="Proteomes" id="UP001190640"/>
    </source>
</evidence>
<name>A0AA97KGH6_EUBMA</name>
<reference evidence="10" key="1">
    <citation type="submission" date="2025-08" db="UniProtKB">
        <authorList>
            <consortium name="RefSeq"/>
        </authorList>
    </citation>
    <scope>IDENTIFICATION</scope>
    <source>
        <tissue evidence="10">Blood</tissue>
    </source>
</reference>
<dbReference type="SMART" id="SM00409">
    <property type="entry name" value="IG"/>
    <property type="match status" value="2"/>
</dbReference>
<feature type="domain" description="Ig-like" evidence="8">
    <location>
        <begin position="61"/>
        <end position="147"/>
    </location>
</feature>
<evidence type="ECO:0000313" key="10">
    <source>
        <dbReference type="RefSeq" id="XP_054854786.1"/>
    </source>
</evidence>
<evidence type="ECO:0000256" key="7">
    <source>
        <dbReference type="SAM" id="Phobius"/>
    </source>
</evidence>
<evidence type="ECO:0000256" key="1">
    <source>
        <dbReference type="ARBA" id="ARBA00022729"/>
    </source>
</evidence>
<dbReference type="InterPro" id="IPR052598">
    <property type="entry name" value="IgSF_CEA-related"/>
</dbReference>
<evidence type="ECO:0000256" key="6">
    <source>
        <dbReference type="SAM" id="MobiDB-lite"/>
    </source>
</evidence>
<dbReference type="PANTHER" id="PTHR44337">
    <property type="entry name" value="CARCINOEMBRYONIC ANTIGEN-RELATED CELL ADHESION MOLECULE 8"/>
    <property type="match status" value="1"/>
</dbReference>
<dbReference type="PROSITE" id="PS50835">
    <property type="entry name" value="IG_LIKE"/>
    <property type="match status" value="2"/>
</dbReference>
<dbReference type="InterPro" id="IPR003599">
    <property type="entry name" value="Ig_sub"/>
</dbReference>
<dbReference type="Pfam" id="PF13927">
    <property type="entry name" value="Ig_3"/>
    <property type="match status" value="2"/>
</dbReference>
<gene>
    <name evidence="10" type="primary">LOC129342862</name>
</gene>
<feature type="domain" description="Ig-like" evidence="8">
    <location>
        <begin position="152"/>
        <end position="232"/>
    </location>
</feature>
<evidence type="ECO:0000256" key="3">
    <source>
        <dbReference type="ARBA" id="ARBA00023180"/>
    </source>
</evidence>
<keyword evidence="1" id="KW-0732">Signal</keyword>
<keyword evidence="7" id="KW-0812">Transmembrane</keyword>
<feature type="compositionally biased region" description="Pro residues" evidence="6">
    <location>
        <begin position="14"/>
        <end position="29"/>
    </location>
</feature>
<dbReference type="SUPFAM" id="SSF48726">
    <property type="entry name" value="Immunoglobulin"/>
    <property type="match status" value="2"/>
</dbReference>
<keyword evidence="9" id="KW-1185">Reference proteome</keyword>
<protein>
    <submittedName>
        <fullName evidence="10">Carcinoembryonic antigen-related cell adhesion molecule 5-like</fullName>
    </submittedName>
</protein>
<organism evidence="9 10">
    <name type="scientific">Eublepharis macularius</name>
    <name type="common">Leopard gecko</name>
    <name type="synonym">Cyrtodactylus macularius</name>
    <dbReference type="NCBI Taxonomy" id="481883"/>
    <lineage>
        <taxon>Eukaryota</taxon>
        <taxon>Metazoa</taxon>
        <taxon>Chordata</taxon>
        <taxon>Craniata</taxon>
        <taxon>Vertebrata</taxon>
        <taxon>Euteleostomi</taxon>
        <taxon>Lepidosauria</taxon>
        <taxon>Squamata</taxon>
        <taxon>Bifurcata</taxon>
        <taxon>Gekkota</taxon>
        <taxon>Eublepharidae</taxon>
        <taxon>Eublepharinae</taxon>
        <taxon>Eublepharis</taxon>
    </lineage>
</organism>
<dbReference type="FunFam" id="2.60.40.10:FF:000244">
    <property type="entry name" value="carcinoembryonic antigen-related cell adhesion molecule 16"/>
    <property type="match status" value="1"/>
</dbReference>
<dbReference type="AlphaFoldDB" id="A0AA97KGH6"/>
<dbReference type="PANTHER" id="PTHR44337:SF20">
    <property type="entry name" value="CARCINOEMBRYONIC ANTIGEN-RELATED CELL ADHESION MOLECULE 5-RELATED"/>
    <property type="match status" value="1"/>
</dbReference>
<dbReference type="InterPro" id="IPR013783">
    <property type="entry name" value="Ig-like_fold"/>
</dbReference>
<dbReference type="GeneID" id="129342862"/>
<sequence>MAFDGPIGWDPRYLLPPSPSRPPELPPPTTAASFNRPVVAVLTCSSQIVLALGQDSREILPKPSVMPSHALVLVGETLALTCLSQDNSTSIQWLKDNHYLPPNNKLHLSDGNRTLLRKGVTKADAGAYQCEVRNSVSFRTSDAANVSVAYGPDAVEISPSGNITQPFGSPLILTCSADSVPVPQFGWLFNSTSVGQNSSRLTVNSTMWENEGIYECWVYNTLINRTGWASVTVIVTDQESPSAHPGLSLRLISGSIFGLLTVVVLIVAPLYCLCARVWREKSSQVTSTTALCDNRPPGLHVRPGPKPENSPDPSSTYQALQYGDEALYQELGK</sequence>